<dbReference type="Pfam" id="PF20826">
    <property type="entry name" value="PHD_5"/>
    <property type="match status" value="1"/>
</dbReference>
<organism evidence="6 7">
    <name type="scientific">Periplaneta americana</name>
    <name type="common">American cockroach</name>
    <name type="synonym">Blatta americana</name>
    <dbReference type="NCBI Taxonomy" id="6978"/>
    <lineage>
        <taxon>Eukaryota</taxon>
        <taxon>Metazoa</taxon>
        <taxon>Ecdysozoa</taxon>
        <taxon>Arthropoda</taxon>
        <taxon>Hexapoda</taxon>
        <taxon>Insecta</taxon>
        <taxon>Pterygota</taxon>
        <taxon>Neoptera</taxon>
        <taxon>Polyneoptera</taxon>
        <taxon>Dictyoptera</taxon>
        <taxon>Blattodea</taxon>
        <taxon>Blattoidea</taxon>
        <taxon>Blattidae</taxon>
        <taxon>Blattinae</taxon>
        <taxon>Periplaneta</taxon>
    </lineage>
</organism>
<keyword evidence="2" id="KW-0863">Zinc-finger</keyword>
<protein>
    <recommendedName>
        <fullName evidence="5">Zinc finger PHD-type domain-containing protein</fullName>
    </recommendedName>
</protein>
<name>A0ABQ8TFI5_PERAM</name>
<dbReference type="InterPro" id="IPR011011">
    <property type="entry name" value="Znf_FYVE_PHD"/>
</dbReference>
<keyword evidence="7" id="KW-1185">Reference proteome</keyword>
<reference evidence="6 7" key="1">
    <citation type="journal article" date="2022" name="Allergy">
        <title>Genome assembly and annotation of Periplaneta americana reveal a comprehensive cockroach allergen profile.</title>
        <authorList>
            <person name="Wang L."/>
            <person name="Xiong Q."/>
            <person name="Saelim N."/>
            <person name="Wang L."/>
            <person name="Nong W."/>
            <person name="Wan A.T."/>
            <person name="Shi M."/>
            <person name="Liu X."/>
            <person name="Cao Q."/>
            <person name="Hui J.H.L."/>
            <person name="Sookrung N."/>
            <person name="Leung T.F."/>
            <person name="Tungtrongchitr A."/>
            <person name="Tsui S.K.W."/>
        </authorList>
    </citation>
    <scope>NUCLEOTIDE SEQUENCE [LARGE SCALE GENOMIC DNA]</scope>
    <source>
        <strain evidence="6">PWHHKU_190912</strain>
    </source>
</reference>
<dbReference type="InterPro" id="IPR036570">
    <property type="entry name" value="HORMA_dom_sf"/>
</dbReference>
<dbReference type="InterPro" id="IPR051294">
    <property type="entry name" value="HORMA_MeioticProgression"/>
</dbReference>
<gene>
    <name evidence="6" type="ORF">ANN_06509</name>
</gene>
<dbReference type="InterPro" id="IPR001965">
    <property type="entry name" value="Znf_PHD"/>
</dbReference>
<dbReference type="EMBL" id="JAJSOF020000011">
    <property type="protein sequence ID" value="KAJ4444712.1"/>
    <property type="molecule type" value="Genomic_DNA"/>
</dbReference>
<dbReference type="Gene3D" id="3.30.40.10">
    <property type="entry name" value="Zinc/RING finger domain, C3HC4 (zinc finger)"/>
    <property type="match status" value="1"/>
</dbReference>
<dbReference type="InterPro" id="IPR013083">
    <property type="entry name" value="Znf_RING/FYVE/PHD"/>
</dbReference>
<dbReference type="SMART" id="SM00249">
    <property type="entry name" value="PHD"/>
    <property type="match status" value="1"/>
</dbReference>
<comment type="caution">
    <text evidence="6">The sequence shown here is derived from an EMBL/GenBank/DDBJ whole genome shotgun (WGS) entry which is preliminary data.</text>
</comment>
<dbReference type="Gene3D" id="3.30.900.10">
    <property type="entry name" value="HORMA domain"/>
    <property type="match status" value="1"/>
</dbReference>
<evidence type="ECO:0000313" key="7">
    <source>
        <dbReference type="Proteomes" id="UP001148838"/>
    </source>
</evidence>
<keyword evidence="1" id="KW-0479">Metal-binding</keyword>
<dbReference type="Proteomes" id="UP001148838">
    <property type="component" value="Unassembled WGS sequence"/>
</dbReference>
<sequence>MQCQLFQVPTGVETITVVAIGVDNDNGDENEDENDNDDDICHKCLKTSINLRHIRKSQNQTPDDYEPPGFYSVDSSSFSFPSDPLNCILGEVTTPFHSLKLNAKLEGSRIHIPEAKKNSKINSSNSQEEIAMESQPTQPVYKSKAAEGTNKDISSDKNDAGMTGNIASVPLKGVKSAVSKSSLRQPAENVAIPMYSPAQPESALTADLSTELCITPSEVREAGVRCACGVEKDGGLMVKCEICNQWQHGFCYGLFEQKSSSSHICEKCHGEKHPCTDPQLLLLSIQQRQEVCLYRRTLMFVTQGRVTPCFIAQELDVSGDISQLLFDHLEKDGILKPSRCKGNPRSVNLKFLKNEIMPRYFGPFADLKAHDFIFKTDHIEAMDCNEKHLEEIHISTRETRKRRQTRAASQIGFNPEEDEKPSSKRQKVSQSSRI</sequence>
<evidence type="ECO:0000256" key="1">
    <source>
        <dbReference type="ARBA" id="ARBA00022723"/>
    </source>
</evidence>
<dbReference type="SUPFAM" id="SSF57903">
    <property type="entry name" value="FYVE/PHD zinc finger"/>
    <property type="match status" value="1"/>
</dbReference>
<evidence type="ECO:0000256" key="2">
    <source>
        <dbReference type="ARBA" id="ARBA00022771"/>
    </source>
</evidence>
<feature type="domain" description="Zinc finger PHD-type" evidence="5">
    <location>
        <begin position="225"/>
        <end position="269"/>
    </location>
</feature>
<dbReference type="PANTHER" id="PTHR48225:SF7">
    <property type="entry name" value="MEIOSIS-SPECIFIC PROTEIN HOP1"/>
    <property type="match status" value="1"/>
</dbReference>
<evidence type="ECO:0000256" key="4">
    <source>
        <dbReference type="SAM" id="MobiDB-lite"/>
    </source>
</evidence>
<evidence type="ECO:0000313" key="6">
    <source>
        <dbReference type="EMBL" id="KAJ4444712.1"/>
    </source>
</evidence>
<proteinExistence type="predicted"/>
<dbReference type="PANTHER" id="PTHR48225">
    <property type="entry name" value="HORMA DOMAIN-CONTAINING PROTEIN 1"/>
    <property type="match status" value="1"/>
</dbReference>
<evidence type="ECO:0000259" key="5">
    <source>
        <dbReference type="SMART" id="SM00249"/>
    </source>
</evidence>
<keyword evidence="3" id="KW-0862">Zinc</keyword>
<feature type="region of interest" description="Disordered" evidence="4">
    <location>
        <begin position="117"/>
        <end position="140"/>
    </location>
</feature>
<evidence type="ECO:0000256" key="3">
    <source>
        <dbReference type="ARBA" id="ARBA00022833"/>
    </source>
</evidence>
<accession>A0ABQ8TFI5</accession>
<feature type="region of interest" description="Disordered" evidence="4">
    <location>
        <begin position="396"/>
        <end position="434"/>
    </location>
</feature>